<dbReference type="PANTHER" id="PTHR11562">
    <property type="entry name" value="CATION EFFLUX PROTEIN/ ZINC TRANSPORTER"/>
    <property type="match status" value="1"/>
</dbReference>
<dbReference type="InterPro" id="IPR050681">
    <property type="entry name" value="CDF/SLC30A"/>
</dbReference>
<feature type="transmembrane region" description="Helical" evidence="8">
    <location>
        <begin position="194"/>
        <end position="211"/>
    </location>
</feature>
<name>A0ABV8GWR1_9BACI</name>
<dbReference type="NCBIfam" id="TIGR01297">
    <property type="entry name" value="CDF"/>
    <property type="match status" value="1"/>
</dbReference>
<dbReference type="Pfam" id="PF16916">
    <property type="entry name" value="ZT_dimer"/>
    <property type="match status" value="1"/>
</dbReference>
<gene>
    <name evidence="11" type="ORF">ACFOUV_10685</name>
</gene>
<dbReference type="SUPFAM" id="SSF160240">
    <property type="entry name" value="Cation efflux protein cytoplasmic domain-like"/>
    <property type="match status" value="1"/>
</dbReference>
<comment type="caution">
    <text evidence="11">The sequence shown here is derived from an EMBL/GenBank/DDBJ whole genome shotgun (WGS) entry which is preliminary data.</text>
</comment>
<dbReference type="Proteomes" id="UP001595772">
    <property type="component" value="Unassembled WGS sequence"/>
</dbReference>
<feature type="transmembrane region" description="Helical" evidence="8">
    <location>
        <begin position="161"/>
        <end position="188"/>
    </location>
</feature>
<feature type="transmembrane region" description="Helical" evidence="8">
    <location>
        <begin position="126"/>
        <end position="149"/>
    </location>
</feature>
<dbReference type="RefSeq" id="WP_379496760.1">
    <property type="nucleotide sequence ID" value="NZ_JBHSAO010000008.1"/>
</dbReference>
<evidence type="ECO:0000256" key="6">
    <source>
        <dbReference type="ARBA" id="ARBA00023065"/>
    </source>
</evidence>
<proteinExistence type="inferred from homology"/>
<dbReference type="EMBL" id="JBHSAO010000008">
    <property type="protein sequence ID" value="MFC4024259.1"/>
    <property type="molecule type" value="Genomic_DNA"/>
</dbReference>
<accession>A0ABV8GWR1</accession>
<dbReference type="InterPro" id="IPR036837">
    <property type="entry name" value="Cation_efflux_CTD_sf"/>
</dbReference>
<evidence type="ECO:0000256" key="4">
    <source>
        <dbReference type="ARBA" id="ARBA00022692"/>
    </source>
</evidence>
<evidence type="ECO:0000256" key="5">
    <source>
        <dbReference type="ARBA" id="ARBA00022989"/>
    </source>
</evidence>
<evidence type="ECO:0000256" key="8">
    <source>
        <dbReference type="SAM" id="Phobius"/>
    </source>
</evidence>
<evidence type="ECO:0000256" key="2">
    <source>
        <dbReference type="ARBA" id="ARBA00008873"/>
    </source>
</evidence>
<keyword evidence="4 8" id="KW-0812">Transmembrane</keyword>
<sequence>MTHHHHHPDEHGHNHGHHHHHTNNTRVLFWSFIFIFTFMIVEAIGGILTNSLALLSDAGHMLSDAAALGLSLLALKIGEKKATGNKTFGYRRFEIIAAFINGITLIIISLYIFYEAFHRFANPPNVSGNMMIIAFIGLCVNIVVAWMLMRGDSKENLNIRSALLHVLGDLLGSVGALIAGLLIILFGWNIADPIASVIVALLIVISGYRITKDSLHILMEGKPQNVNMDSMIKVLATIEGVEDVHDVHIWSITSEFSSMSCHLVVNESINRDELLTKANKLIKTQFDISHCTIQMEGIHSGYHNDCDSCN</sequence>
<feature type="transmembrane region" description="Helical" evidence="8">
    <location>
        <begin position="54"/>
        <end position="75"/>
    </location>
</feature>
<dbReference type="Pfam" id="PF01545">
    <property type="entry name" value="Cation_efflux"/>
    <property type="match status" value="1"/>
</dbReference>
<dbReference type="InterPro" id="IPR002524">
    <property type="entry name" value="Cation_efflux"/>
</dbReference>
<organism evidence="11 12">
    <name type="scientific">Oceanobacillus longus</name>
    <dbReference type="NCBI Taxonomy" id="930120"/>
    <lineage>
        <taxon>Bacteria</taxon>
        <taxon>Bacillati</taxon>
        <taxon>Bacillota</taxon>
        <taxon>Bacilli</taxon>
        <taxon>Bacillales</taxon>
        <taxon>Bacillaceae</taxon>
        <taxon>Oceanobacillus</taxon>
    </lineage>
</organism>
<evidence type="ECO:0000256" key="7">
    <source>
        <dbReference type="ARBA" id="ARBA00023136"/>
    </source>
</evidence>
<evidence type="ECO:0000313" key="12">
    <source>
        <dbReference type="Proteomes" id="UP001595772"/>
    </source>
</evidence>
<evidence type="ECO:0000313" key="11">
    <source>
        <dbReference type="EMBL" id="MFC4024259.1"/>
    </source>
</evidence>
<comment type="subcellular location">
    <subcellularLocation>
        <location evidence="1">Membrane</location>
        <topology evidence="1">Multi-pass membrane protein</topology>
    </subcellularLocation>
</comment>
<feature type="domain" description="Cation efflux protein cytoplasmic" evidence="10">
    <location>
        <begin position="224"/>
        <end position="296"/>
    </location>
</feature>
<keyword evidence="12" id="KW-1185">Reference proteome</keyword>
<evidence type="ECO:0000256" key="3">
    <source>
        <dbReference type="ARBA" id="ARBA00022448"/>
    </source>
</evidence>
<keyword evidence="3" id="KW-0813">Transport</keyword>
<evidence type="ECO:0000259" key="10">
    <source>
        <dbReference type="Pfam" id="PF16916"/>
    </source>
</evidence>
<evidence type="ECO:0000256" key="1">
    <source>
        <dbReference type="ARBA" id="ARBA00004141"/>
    </source>
</evidence>
<comment type="similarity">
    <text evidence="2">Belongs to the cation diffusion facilitator (CDF) transporter (TC 2.A.4) family. SLC30A subfamily.</text>
</comment>
<dbReference type="Gene3D" id="1.20.1510.10">
    <property type="entry name" value="Cation efflux protein transmembrane domain"/>
    <property type="match status" value="1"/>
</dbReference>
<keyword evidence="7 8" id="KW-0472">Membrane</keyword>
<evidence type="ECO:0000259" key="9">
    <source>
        <dbReference type="Pfam" id="PF01545"/>
    </source>
</evidence>
<keyword evidence="6" id="KW-0406">Ion transport</keyword>
<dbReference type="SUPFAM" id="SSF161111">
    <property type="entry name" value="Cation efflux protein transmembrane domain-like"/>
    <property type="match status" value="1"/>
</dbReference>
<protein>
    <submittedName>
        <fullName evidence="11">Cation diffusion facilitator family transporter</fullName>
    </submittedName>
</protein>
<dbReference type="PANTHER" id="PTHR11562:SF17">
    <property type="entry name" value="RE54080P-RELATED"/>
    <property type="match status" value="1"/>
</dbReference>
<keyword evidence="5 8" id="KW-1133">Transmembrane helix</keyword>
<feature type="domain" description="Cation efflux protein transmembrane" evidence="9">
    <location>
        <begin position="29"/>
        <end position="219"/>
    </location>
</feature>
<reference evidence="12" key="1">
    <citation type="journal article" date="2019" name="Int. J. Syst. Evol. Microbiol.">
        <title>The Global Catalogue of Microorganisms (GCM) 10K type strain sequencing project: providing services to taxonomists for standard genome sequencing and annotation.</title>
        <authorList>
            <consortium name="The Broad Institute Genomics Platform"/>
            <consortium name="The Broad Institute Genome Sequencing Center for Infectious Disease"/>
            <person name="Wu L."/>
            <person name="Ma J."/>
        </authorList>
    </citation>
    <scope>NUCLEOTIDE SEQUENCE [LARGE SCALE GENOMIC DNA]</scope>
    <source>
        <strain evidence="12">IBRC-M 10703</strain>
    </source>
</reference>
<dbReference type="InterPro" id="IPR058533">
    <property type="entry name" value="Cation_efflux_TM"/>
</dbReference>
<dbReference type="InterPro" id="IPR027470">
    <property type="entry name" value="Cation_efflux_CTD"/>
</dbReference>
<feature type="transmembrane region" description="Helical" evidence="8">
    <location>
        <begin position="27"/>
        <end position="48"/>
    </location>
</feature>
<feature type="transmembrane region" description="Helical" evidence="8">
    <location>
        <begin position="95"/>
        <end position="114"/>
    </location>
</feature>
<dbReference type="InterPro" id="IPR027469">
    <property type="entry name" value="Cation_efflux_TMD_sf"/>
</dbReference>